<comment type="caution">
    <text evidence="1">The sequence shown here is derived from an EMBL/GenBank/DDBJ whole genome shotgun (WGS) entry which is preliminary data.</text>
</comment>
<accession>A0AAD6L9S6</accession>
<protein>
    <submittedName>
        <fullName evidence="1">Uncharacterized protein</fullName>
    </submittedName>
</protein>
<dbReference type="EMBL" id="JAQIZT010000019">
    <property type="protein sequence ID" value="KAJ6951665.1"/>
    <property type="molecule type" value="Genomic_DNA"/>
</dbReference>
<organism evidence="1 2">
    <name type="scientific">Populus alba x Populus x berolinensis</name>
    <dbReference type="NCBI Taxonomy" id="444605"/>
    <lineage>
        <taxon>Eukaryota</taxon>
        <taxon>Viridiplantae</taxon>
        <taxon>Streptophyta</taxon>
        <taxon>Embryophyta</taxon>
        <taxon>Tracheophyta</taxon>
        <taxon>Spermatophyta</taxon>
        <taxon>Magnoliopsida</taxon>
        <taxon>eudicotyledons</taxon>
        <taxon>Gunneridae</taxon>
        <taxon>Pentapetalae</taxon>
        <taxon>rosids</taxon>
        <taxon>fabids</taxon>
        <taxon>Malpighiales</taxon>
        <taxon>Salicaceae</taxon>
        <taxon>Saliceae</taxon>
        <taxon>Populus</taxon>
    </lineage>
</organism>
<gene>
    <name evidence="1" type="ORF">NC653_040957</name>
</gene>
<name>A0AAD6L9S6_9ROSI</name>
<sequence>MWDLQLVVFSEQTVDVIEASLRFCSLSRTYFMRDELARGRGFFFLLHGQISFCSYRKYALMSGYSR</sequence>
<dbReference type="Proteomes" id="UP001164929">
    <property type="component" value="Chromosome 19"/>
</dbReference>
<evidence type="ECO:0000313" key="2">
    <source>
        <dbReference type="Proteomes" id="UP001164929"/>
    </source>
</evidence>
<dbReference type="AlphaFoldDB" id="A0AAD6L9S6"/>
<evidence type="ECO:0000313" key="1">
    <source>
        <dbReference type="EMBL" id="KAJ6951665.1"/>
    </source>
</evidence>
<reference evidence="1" key="1">
    <citation type="journal article" date="2023" name="Mol. Ecol. Resour.">
        <title>Chromosome-level genome assembly of a triploid poplar Populus alba 'Berolinensis'.</title>
        <authorList>
            <person name="Chen S."/>
            <person name="Yu Y."/>
            <person name="Wang X."/>
            <person name="Wang S."/>
            <person name="Zhang T."/>
            <person name="Zhou Y."/>
            <person name="He R."/>
            <person name="Meng N."/>
            <person name="Wang Y."/>
            <person name="Liu W."/>
            <person name="Liu Z."/>
            <person name="Liu J."/>
            <person name="Guo Q."/>
            <person name="Huang H."/>
            <person name="Sederoff R.R."/>
            <person name="Wang G."/>
            <person name="Qu G."/>
            <person name="Chen S."/>
        </authorList>
    </citation>
    <scope>NUCLEOTIDE SEQUENCE</scope>
    <source>
        <strain evidence="1">SC-2020</strain>
    </source>
</reference>
<keyword evidence="2" id="KW-1185">Reference proteome</keyword>
<proteinExistence type="predicted"/>